<keyword evidence="3" id="KW-1185">Reference proteome</keyword>
<gene>
    <name evidence="2" type="ORF">EGT74_00330</name>
</gene>
<comment type="caution">
    <text evidence="2">The sequence shown here is derived from an EMBL/GenBank/DDBJ whole genome shotgun (WGS) entry which is preliminary data.</text>
</comment>
<proteinExistence type="predicted"/>
<dbReference type="PROSITE" id="PS51257">
    <property type="entry name" value="PROKAR_LIPOPROTEIN"/>
    <property type="match status" value="1"/>
</dbReference>
<feature type="signal peptide" evidence="1">
    <location>
        <begin position="1"/>
        <end position="28"/>
    </location>
</feature>
<name>A0A3N4PVY9_9BACT</name>
<evidence type="ECO:0000256" key="1">
    <source>
        <dbReference type="SAM" id="SignalP"/>
    </source>
</evidence>
<accession>A0A3N4PVY9</accession>
<sequence length="93" mass="9930">MKTAKWSFSALAIAVAACAAFAFQPSQAKTAVEDEAIYILEDNQTIEFTGTRAQASTFFGCPVVLNPICAKAYVVGHAGDPAYRLPALDVYKP</sequence>
<feature type="chain" id="PRO_5017951420" evidence="1">
    <location>
        <begin position="29"/>
        <end position="93"/>
    </location>
</feature>
<evidence type="ECO:0000313" key="2">
    <source>
        <dbReference type="EMBL" id="RPE12038.1"/>
    </source>
</evidence>
<evidence type="ECO:0000313" key="3">
    <source>
        <dbReference type="Proteomes" id="UP000278351"/>
    </source>
</evidence>
<dbReference type="RefSeq" id="WP_123844453.1">
    <property type="nucleotide sequence ID" value="NZ_RPDH01000001.1"/>
</dbReference>
<organism evidence="2 3">
    <name type="scientific">Chitinophaga lutea</name>
    <dbReference type="NCBI Taxonomy" id="2488634"/>
    <lineage>
        <taxon>Bacteria</taxon>
        <taxon>Pseudomonadati</taxon>
        <taxon>Bacteroidota</taxon>
        <taxon>Chitinophagia</taxon>
        <taxon>Chitinophagales</taxon>
        <taxon>Chitinophagaceae</taxon>
        <taxon>Chitinophaga</taxon>
    </lineage>
</organism>
<keyword evidence="1" id="KW-0732">Signal</keyword>
<dbReference type="Proteomes" id="UP000278351">
    <property type="component" value="Unassembled WGS sequence"/>
</dbReference>
<dbReference type="AlphaFoldDB" id="A0A3N4PVY9"/>
<reference evidence="2 3" key="1">
    <citation type="submission" date="2018-11" db="EMBL/GenBank/DDBJ databases">
        <title>Chitinophaga lutea sp.nov., isolate from arsenic contaminated soil.</title>
        <authorList>
            <person name="Zong Y."/>
        </authorList>
    </citation>
    <scope>NUCLEOTIDE SEQUENCE [LARGE SCALE GENOMIC DNA]</scope>
    <source>
        <strain evidence="2 3">ZY74</strain>
    </source>
</reference>
<dbReference type="EMBL" id="RPDH01000001">
    <property type="protein sequence ID" value="RPE12038.1"/>
    <property type="molecule type" value="Genomic_DNA"/>
</dbReference>
<protein>
    <submittedName>
        <fullName evidence="2">Uncharacterized protein</fullName>
    </submittedName>
</protein>